<evidence type="ECO:0000259" key="9">
    <source>
        <dbReference type="SMART" id="SM00965"/>
    </source>
</evidence>
<dbReference type="RefSeq" id="WP_015064035.1">
    <property type="nucleotide sequence ID" value="NC_019382.1"/>
</dbReference>
<feature type="domain" description="Secretin/TonB short N-terminal" evidence="9">
    <location>
        <begin position="56"/>
        <end position="107"/>
    </location>
</feature>
<dbReference type="InterPro" id="IPR012910">
    <property type="entry name" value="Plug_dom"/>
</dbReference>
<reference evidence="10 11" key="1">
    <citation type="journal article" date="2012" name="BMC Genomics">
        <title>Comparative genomics of the classical Bordetella subspecies: the evolution and exchange of virulence-associated diversity amongst closely related pathogens.</title>
        <authorList>
            <person name="Park J."/>
            <person name="Zhang Y."/>
            <person name="Buboltz A.M."/>
            <person name="Zhang X."/>
            <person name="Schuster S.C."/>
            <person name="Ahuja U."/>
            <person name="Liu M."/>
            <person name="Miller J.F."/>
            <person name="Sebaihia M."/>
            <person name="Bentley S.D."/>
            <person name="Parkhill J."/>
            <person name="Harvill E.T."/>
        </authorList>
    </citation>
    <scope>NUCLEOTIDE SEQUENCE [LARGE SCALE GENOMIC DNA]</scope>
    <source>
        <strain evidence="10 11">253</strain>
    </source>
</reference>
<dbReference type="Gene3D" id="3.55.50.30">
    <property type="match status" value="1"/>
</dbReference>
<dbReference type="InterPro" id="IPR011662">
    <property type="entry name" value="Secretin/TonB_short_N"/>
</dbReference>
<comment type="similarity">
    <text evidence="7">Belongs to the TonB-dependent receptor family.</text>
</comment>
<dbReference type="EMBL" id="HE965806">
    <property type="protein sequence ID" value="CCJ53255.1"/>
    <property type="molecule type" value="Genomic_DNA"/>
</dbReference>
<dbReference type="KEGG" id="bbh:BN112_1338"/>
<comment type="subcellular location">
    <subcellularLocation>
        <location evidence="1 7">Cell outer membrane</location>
        <topology evidence="1 7">Multi-pass membrane protein</topology>
    </subcellularLocation>
</comment>
<organism evidence="10 11">
    <name type="scientific">Bordetella bronchiseptica 253</name>
    <dbReference type="NCBI Taxonomy" id="568707"/>
    <lineage>
        <taxon>Bacteria</taxon>
        <taxon>Pseudomonadati</taxon>
        <taxon>Pseudomonadota</taxon>
        <taxon>Betaproteobacteria</taxon>
        <taxon>Burkholderiales</taxon>
        <taxon>Alcaligenaceae</taxon>
        <taxon>Bordetella</taxon>
    </lineage>
</organism>
<dbReference type="HOGENOM" id="CLU_012991_0_0_4"/>
<gene>
    <name evidence="10" type="ORF">BN112_1338</name>
</gene>
<evidence type="ECO:0000256" key="2">
    <source>
        <dbReference type="ARBA" id="ARBA00022448"/>
    </source>
</evidence>
<accession>A0A0C6P3T0</accession>
<dbReference type="InterPro" id="IPR036942">
    <property type="entry name" value="Beta-barrel_TonB_sf"/>
</dbReference>
<feature type="signal peptide" evidence="8">
    <location>
        <begin position="1"/>
        <end position="27"/>
    </location>
</feature>
<dbReference type="Proteomes" id="UP000007564">
    <property type="component" value="Chromosome"/>
</dbReference>
<name>A0A0C6P3T0_BORBO</name>
<keyword evidence="3 7" id="KW-1134">Transmembrane beta strand</keyword>
<protein>
    <submittedName>
        <fullName evidence="10">Putative exported protein</fullName>
    </submittedName>
</protein>
<keyword evidence="4 7" id="KW-0812">Transmembrane</keyword>
<dbReference type="PROSITE" id="PS52016">
    <property type="entry name" value="TONB_DEPENDENT_REC_3"/>
    <property type="match status" value="1"/>
</dbReference>
<evidence type="ECO:0000313" key="11">
    <source>
        <dbReference type="Proteomes" id="UP000007564"/>
    </source>
</evidence>
<evidence type="ECO:0000313" key="10">
    <source>
        <dbReference type="EMBL" id="CCJ53255.1"/>
    </source>
</evidence>
<dbReference type="InterPro" id="IPR039426">
    <property type="entry name" value="TonB-dep_rcpt-like"/>
</dbReference>
<dbReference type="Pfam" id="PF07715">
    <property type="entry name" value="Plug"/>
    <property type="match status" value="1"/>
</dbReference>
<proteinExistence type="inferred from homology"/>
<dbReference type="SUPFAM" id="SSF56935">
    <property type="entry name" value="Porins"/>
    <property type="match status" value="1"/>
</dbReference>
<evidence type="ECO:0000256" key="7">
    <source>
        <dbReference type="PROSITE-ProRule" id="PRU01360"/>
    </source>
</evidence>
<dbReference type="GO" id="GO:0009279">
    <property type="term" value="C:cell outer membrane"/>
    <property type="evidence" value="ECO:0007669"/>
    <property type="project" value="UniProtKB-SubCell"/>
</dbReference>
<evidence type="ECO:0000256" key="4">
    <source>
        <dbReference type="ARBA" id="ARBA00022692"/>
    </source>
</evidence>
<evidence type="ECO:0000256" key="6">
    <source>
        <dbReference type="ARBA" id="ARBA00023237"/>
    </source>
</evidence>
<keyword evidence="8" id="KW-0732">Signal</keyword>
<keyword evidence="6 7" id="KW-0998">Cell outer membrane</keyword>
<keyword evidence="2 7" id="KW-0813">Transport</keyword>
<evidence type="ECO:0000256" key="3">
    <source>
        <dbReference type="ARBA" id="ARBA00022452"/>
    </source>
</evidence>
<sequence length="870" mass="98127">MSKPILKKRQRTTLAALLLCTAAATHAATQSPALAFDLPAQPLDAALRAYARQAGVTLSFDAREAAHKQAPALRATMTAQAALQHLLRGSGLTWRAAGANRYAVVRAADAAAAWPLEPVRVYGDATRERVYTEQEIAATPASNRDLSALIATHPAIRESGTAEDGANRATLNVEDISIHGASPYQNLFLIDGVGATSRVDPANKSRNFTDVPSNPQAYFLDTALLGEVRVFDNSIPVEYGAFNGGVVDARLRRPSGENHVKLDYRWNGSNLTRQKIAPGNAEDWLQGTPDFTPSWRKRFHTASADIALGERAGLVLGLSRRISRIERWRLGAVGHLDRPERDDSLDRVDNLLGKFSLRLDADTITDLSLKYADRREHLVSNFFRDTDWRNRHGAQGAVWNIEHTLRGGKLSAQLGWDRFDSHRNSAHTEFVQHDFVDGRPGFASGGYGKDEKGQRNLTLATRLDLAPIQTGPVSHASYVGLQVEHTDARFKRYNQSYSYRAVHREDGTEKHFSKVRHLPGSVTLDYTRLGLYASDELTWRRWTLNAGLRYDRDNFLHHRTLAPRARLDWDVLGSDDTVLSAGWSRYYGGHVLKIAMQEEFSRLSEQVLDHHGDPVPNGRKITRVNYDGLRSPYDDEWAFSLAQRAYGIRGVLTFVHRNGRDQVTRRGDSRVGYRYTNEGNSRTDGWNLTLANEEAWRLGETLWHAQASWGYQRNKRNLNLAEGYESSPVERADYVYYNGKRIPAANLPPSNFNLPHKVSLDLTGYWPRHGLTWSNTVNWHGRRKEIAFVDTGPAPEYLDMYESLSAPSYWSWDTRLIWQPPFARQVTLALDVLNVLNRIAALTTNPRDSLIDARRYRTGREIWLQVGYRY</sequence>
<keyword evidence="5 7" id="KW-0472">Membrane</keyword>
<feature type="chain" id="PRO_5002197495" evidence="8">
    <location>
        <begin position="28"/>
        <end position="870"/>
    </location>
</feature>
<evidence type="ECO:0000256" key="1">
    <source>
        <dbReference type="ARBA" id="ARBA00004571"/>
    </source>
</evidence>
<dbReference type="Gene3D" id="2.40.170.20">
    <property type="entry name" value="TonB-dependent receptor, beta-barrel domain"/>
    <property type="match status" value="1"/>
</dbReference>
<evidence type="ECO:0000256" key="5">
    <source>
        <dbReference type="ARBA" id="ARBA00023136"/>
    </source>
</evidence>
<dbReference type="SMART" id="SM00965">
    <property type="entry name" value="STN"/>
    <property type="match status" value="1"/>
</dbReference>
<evidence type="ECO:0000256" key="8">
    <source>
        <dbReference type="SAM" id="SignalP"/>
    </source>
</evidence>
<dbReference type="OrthoDB" id="9766643at2"/>
<dbReference type="AlphaFoldDB" id="A0A0C6P3T0"/>